<dbReference type="PANTHER" id="PTHR12897">
    <property type="entry name" value="COLON CANCER-ASSOCIATED PROTEIN MIC1"/>
    <property type="match status" value="1"/>
</dbReference>
<dbReference type="InterPro" id="IPR036322">
    <property type="entry name" value="WD40_repeat_dom_sf"/>
</dbReference>
<feature type="domain" description="Mic1" evidence="1">
    <location>
        <begin position="472"/>
        <end position="605"/>
    </location>
</feature>
<dbReference type="InterPro" id="IPR009755">
    <property type="entry name" value="RMC1_C"/>
</dbReference>
<dbReference type="InterPro" id="IPR040371">
    <property type="entry name" value="RMC1"/>
</dbReference>
<dbReference type="InterPro" id="IPR015943">
    <property type="entry name" value="WD40/YVTN_repeat-like_dom_sf"/>
</dbReference>
<dbReference type="SUPFAM" id="SSF50978">
    <property type="entry name" value="WD40 repeat-like"/>
    <property type="match status" value="1"/>
</dbReference>
<evidence type="ECO:0000313" key="3">
    <source>
        <dbReference type="Proteomes" id="UP000245320"/>
    </source>
</evidence>
<dbReference type="Gene3D" id="2.130.10.10">
    <property type="entry name" value="YVTN repeat-like/Quinoprotein amine dehydrogenase"/>
    <property type="match status" value="1"/>
</dbReference>
<dbReference type="AlphaFoldDB" id="A0A6J3PUN4"/>
<sequence>MGEEDYYLELCERPVHFEKANPVNCVFFDEANKQVFAVRSGGATGVVVKGPDDRNPISFRMEDKGEVKCIKFSLENKILAVQRTSKTVDFSNFTPDSSQLEYTQECKTKNANILGFCWTSSTEIVFITDQGIEFYQVLPEKRNLKLLKSQNINVNWYMYCPESAVILLSTTVLGNVLQPFYFRAGTMSKLPKFEIELPAAPKSTKLSLSERDIAMATIYGQLYVLFLRHHSRTSNSTGAEVVLYHLPREGACKKMHILKLNRTGKFALNVVDNLVVVHHQDTETSVIFDIKLRGEFDGTVTLHHPVLPARSIQPYQIPVAGPAPVTSQSPIPCKLYSSSWIVFQPDIIISASQGYLWNLQVKLQPIVNLLPDKGRLMDFLLQRRECKTVVLSVCSQMLTESDRATLPVIATVFDKLNQEYKKYLDAEQSYTLALEAGQSRSGPFLRRPARTQAVVDQSDMYTHVLSAFAEKKHYLHELVIKTLVQHNLFYTLHQFLQYHVLSDSKPLACLLLSLESFYPPAHQLSLDMLKRLSTANDEIVEVLLSKHQVLAALRFIRGIGGHDNISARKFLDAAKQTEDHMLFYTIFRFFEQRNQRLRGNPSFTPGEHCEEHVAFFKQVFGDQALMRPTTF</sequence>
<gene>
    <name evidence="4" type="primary">RMC1</name>
</gene>
<dbReference type="Pfam" id="PF07035">
    <property type="entry name" value="RMC1_C"/>
    <property type="match status" value="1"/>
</dbReference>
<evidence type="ECO:0000259" key="2">
    <source>
        <dbReference type="Pfam" id="PF21029"/>
    </source>
</evidence>
<dbReference type="RefSeq" id="XP_033693513.1">
    <property type="nucleotide sequence ID" value="XM_033837622.1"/>
</dbReference>
<evidence type="ECO:0000313" key="4">
    <source>
        <dbReference type="RefSeq" id="XP_033693513.1"/>
    </source>
</evidence>
<dbReference type="Pfam" id="PF21029">
    <property type="entry name" value="RMC1_N"/>
    <property type="match status" value="1"/>
</dbReference>
<dbReference type="GeneID" id="101339140"/>
<dbReference type="PANTHER" id="PTHR12897:SF4">
    <property type="entry name" value="REGULATOR OF MON1-CCZ1 COMPLEX"/>
    <property type="match status" value="1"/>
</dbReference>
<organism evidence="3 4">
    <name type="scientific">Tursiops truncatus</name>
    <name type="common">Atlantic bottle-nosed dolphin</name>
    <name type="synonym">Delphinus truncatus</name>
    <dbReference type="NCBI Taxonomy" id="9739"/>
    <lineage>
        <taxon>Eukaryota</taxon>
        <taxon>Metazoa</taxon>
        <taxon>Chordata</taxon>
        <taxon>Craniata</taxon>
        <taxon>Vertebrata</taxon>
        <taxon>Euteleostomi</taxon>
        <taxon>Mammalia</taxon>
        <taxon>Eutheria</taxon>
        <taxon>Laurasiatheria</taxon>
        <taxon>Artiodactyla</taxon>
        <taxon>Whippomorpha</taxon>
        <taxon>Cetacea</taxon>
        <taxon>Odontoceti</taxon>
        <taxon>Delphinidae</taxon>
        <taxon>Tursiops</taxon>
    </lineage>
</organism>
<name>A0A6J3PUN4_TURTR</name>
<dbReference type="GO" id="GO:0031902">
    <property type="term" value="C:late endosome membrane"/>
    <property type="evidence" value="ECO:0007669"/>
    <property type="project" value="TreeGrafter"/>
</dbReference>
<dbReference type="CTD" id="29919"/>
<protein>
    <submittedName>
        <fullName evidence="4">Regulator of MON1-CCZ1 complex isoform X2</fullName>
    </submittedName>
</protein>
<reference evidence="4" key="1">
    <citation type="submission" date="2025-08" db="UniProtKB">
        <authorList>
            <consortium name="RefSeq"/>
        </authorList>
    </citation>
    <scope>IDENTIFICATION</scope>
    <source>
        <tissue evidence="4">Spleen</tissue>
    </source>
</reference>
<dbReference type="InterPro" id="IPR049040">
    <property type="entry name" value="RMC1_N"/>
</dbReference>
<proteinExistence type="predicted"/>
<dbReference type="GO" id="GO:0005765">
    <property type="term" value="C:lysosomal membrane"/>
    <property type="evidence" value="ECO:0007669"/>
    <property type="project" value="TreeGrafter"/>
</dbReference>
<keyword evidence="3" id="KW-1185">Reference proteome</keyword>
<dbReference type="GO" id="GO:0010506">
    <property type="term" value="P:regulation of autophagy"/>
    <property type="evidence" value="ECO:0007669"/>
    <property type="project" value="InterPro"/>
</dbReference>
<dbReference type="GO" id="GO:0035658">
    <property type="term" value="C:Mon1-Ccz1 complex"/>
    <property type="evidence" value="ECO:0007669"/>
    <property type="project" value="InterPro"/>
</dbReference>
<accession>A0A6J3PUN4</accession>
<evidence type="ECO:0000259" key="1">
    <source>
        <dbReference type="Pfam" id="PF07035"/>
    </source>
</evidence>
<feature type="domain" description="Regulator of MON1-CCZ1 complex N-terminal" evidence="2">
    <location>
        <begin position="26"/>
        <end position="144"/>
    </location>
</feature>
<dbReference type="Proteomes" id="UP000245320">
    <property type="component" value="Chromosome 13"/>
</dbReference>